<evidence type="ECO:0000313" key="3">
    <source>
        <dbReference type="Proteomes" id="UP000221369"/>
    </source>
</evidence>
<comment type="caution">
    <text evidence="2">The sequence shown here is derived from an EMBL/GenBank/DDBJ whole genome shotgun (WGS) entry which is preliminary data.</text>
</comment>
<gene>
    <name evidence="2" type="ORF">ATJ78_2129</name>
</gene>
<reference evidence="2 3" key="1">
    <citation type="submission" date="2017-10" db="EMBL/GenBank/DDBJ databases">
        <title>Sequencing the genomes of 1000 actinobacteria strains.</title>
        <authorList>
            <person name="Klenk H.-P."/>
        </authorList>
    </citation>
    <scope>NUCLEOTIDE SEQUENCE [LARGE SCALE GENOMIC DNA]</scope>
    <source>
        <strain evidence="2 3">DSM 21798</strain>
    </source>
</reference>
<evidence type="ECO:0000313" key="2">
    <source>
        <dbReference type="EMBL" id="PFG31174.1"/>
    </source>
</evidence>
<protein>
    <submittedName>
        <fullName evidence="2">Uncharacterized protein</fullName>
    </submittedName>
</protein>
<feature type="compositionally biased region" description="Polar residues" evidence="1">
    <location>
        <begin position="195"/>
        <end position="206"/>
    </location>
</feature>
<accession>A0A2A9DX67</accession>
<dbReference type="Proteomes" id="UP000221369">
    <property type="component" value="Unassembled WGS sequence"/>
</dbReference>
<feature type="region of interest" description="Disordered" evidence="1">
    <location>
        <begin position="193"/>
        <end position="217"/>
    </location>
</feature>
<dbReference type="AlphaFoldDB" id="A0A2A9DX67"/>
<name>A0A2A9DX67_9MICO</name>
<sequence length="248" mass="26940">MCRSQNEGGRRCAWTPRTQAGARARHGVREGDDEMAEILGGGGGSSGDEPAEDIEDLISELDPDYSGPPSKAEAYAASAFPEGVRVGIAYRDALRLVPMVQKLDAQHGRALTARTEAGRAYLEARERGEHQVKVKRLLDTFDAADSAVEQSDLHTAAVMRKHGYGSLRGYQATLLAYSRVCLPASFVHAHRQRSAAANSRYTSSQVGRAVGRAEEPTSGQRRGIIAWLTVRISAYRTRKASPHGNQRP</sequence>
<evidence type="ECO:0000256" key="1">
    <source>
        <dbReference type="SAM" id="MobiDB-lite"/>
    </source>
</evidence>
<dbReference type="EMBL" id="PDJE01000001">
    <property type="protein sequence ID" value="PFG31174.1"/>
    <property type="molecule type" value="Genomic_DNA"/>
</dbReference>
<feature type="region of interest" description="Disordered" evidence="1">
    <location>
        <begin position="1"/>
        <end position="51"/>
    </location>
</feature>
<keyword evidence="3" id="KW-1185">Reference proteome</keyword>
<organism evidence="2 3">
    <name type="scientific">Paramicrobacterium agarici</name>
    <dbReference type="NCBI Taxonomy" id="630514"/>
    <lineage>
        <taxon>Bacteria</taxon>
        <taxon>Bacillati</taxon>
        <taxon>Actinomycetota</taxon>
        <taxon>Actinomycetes</taxon>
        <taxon>Micrococcales</taxon>
        <taxon>Microbacteriaceae</taxon>
        <taxon>Paramicrobacterium</taxon>
    </lineage>
</organism>
<proteinExistence type="predicted"/>